<gene>
    <name evidence="2" type="ORF">WKI71_04895</name>
</gene>
<organism evidence="2 3">
    <name type="scientific">Streptomyces machairae</name>
    <dbReference type="NCBI Taxonomy" id="3134109"/>
    <lineage>
        <taxon>Bacteria</taxon>
        <taxon>Bacillati</taxon>
        <taxon>Actinomycetota</taxon>
        <taxon>Actinomycetes</taxon>
        <taxon>Kitasatosporales</taxon>
        <taxon>Streptomycetaceae</taxon>
        <taxon>Streptomyces</taxon>
    </lineage>
</organism>
<comment type="caution">
    <text evidence="2">The sequence shown here is derived from an EMBL/GenBank/DDBJ whole genome shotgun (WGS) entry which is preliminary data.</text>
</comment>
<name>A0ABU8UGW0_9ACTN</name>
<evidence type="ECO:0000256" key="1">
    <source>
        <dbReference type="SAM" id="MobiDB-lite"/>
    </source>
</evidence>
<evidence type="ECO:0000313" key="2">
    <source>
        <dbReference type="EMBL" id="MEJ8668145.1"/>
    </source>
</evidence>
<dbReference type="Proteomes" id="UP001376459">
    <property type="component" value="Unassembled WGS sequence"/>
</dbReference>
<dbReference type="EMBL" id="JBBKAK010000001">
    <property type="protein sequence ID" value="MEJ8668145.1"/>
    <property type="molecule type" value="Genomic_DNA"/>
</dbReference>
<keyword evidence="3" id="KW-1185">Reference proteome</keyword>
<feature type="region of interest" description="Disordered" evidence="1">
    <location>
        <begin position="60"/>
        <end position="86"/>
    </location>
</feature>
<protein>
    <submittedName>
        <fullName evidence="2">Uncharacterized protein</fullName>
    </submittedName>
</protein>
<sequence length="86" mass="9296">MRRIRDQLAALPDKGIGYGLLRHLNPDTAAQLSPLPEPQVQFNYLGRMTMGERQETPLFTSAPETGAMGSGADPEMPAPTPSSSTR</sequence>
<accession>A0ABU8UGW0</accession>
<evidence type="ECO:0000313" key="3">
    <source>
        <dbReference type="Proteomes" id="UP001376459"/>
    </source>
</evidence>
<proteinExistence type="predicted"/>
<reference evidence="2 3" key="1">
    <citation type="submission" date="2024-03" db="EMBL/GenBank/DDBJ databases">
        <title>Novel Streptomyces species of biotechnological and ecological value are a feature of Machair soil.</title>
        <authorList>
            <person name="Prole J.R."/>
            <person name="Goodfellow M."/>
            <person name="Allenby N."/>
            <person name="Ward A.C."/>
        </authorList>
    </citation>
    <scope>NUCLEOTIDE SEQUENCE [LARGE SCALE GENOMIC DNA]</scope>
    <source>
        <strain evidence="2 3">MS1.AVA.1</strain>
    </source>
</reference>
<dbReference type="Gene3D" id="3.30.559.30">
    <property type="entry name" value="Nonribosomal peptide synthetase, condensation domain"/>
    <property type="match status" value="1"/>
</dbReference>